<keyword evidence="2" id="KW-1185">Reference proteome</keyword>
<organism evidence="2 3">
    <name type="scientific">Parastrongyloides trichosuri</name>
    <name type="common">Possum-specific nematode worm</name>
    <dbReference type="NCBI Taxonomy" id="131310"/>
    <lineage>
        <taxon>Eukaryota</taxon>
        <taxon>Metazoa</taxon>
        <taxon>Ecdysozoa</taxon>
        <taxon>Nematoda</taxon>
        <taxon>Chromadorea</taxon>
        <taxon>Rhabditida</taxon>
        <taxon>Tylenchina</taxon>
        <taxon>Panagrolaimomorpha</taxon>
        <taxon>Strongyloidoidea</taxon>
        <taxon>Strongyloididae</taxon>
        <taxon>Parastrongyloides</taxon>
    </lineage>
</organism>
<sequence length="462" mass="53638">MIFLSDDLISTVVFERGFYDVTKRLTDLSHNLIDISSTDQSFSISTFIKLLITNINKMLSVSCNTITELMHQLSSSTCDDDEKEKLFIVIKQTESFPSVTIDKIINILHELKLPVILICCVSTNDNTIFTKCSRSNYQLLDIKCASVNSPEIIFDKSLKFNTYKNVLVETLQLLHNMTSTSVCCKSLWELYTLIYSDETFFDKNNSEFGEWISSWSMWSKDICLDYMEKINSIIHMDNSLYLKQFKNNAEILLINLKTLDGRILEISKQIEETNVANNEIKSNNKRLSKAERQKNLMKRMEDKKNLDLFGKDKKDIFSFLTLFFKAVFYHINTSEAAPYYYIKSNHMSQKLINPPSDYSFDIDLNKLLNESDQFSHLKNTEKLDLPLSYKILQSLTSIYTTKPISIEKWKQAFIKDCSSNDRADLRFRKTFKILKQLGIIKEAAESNDDKVVLLHHSCILFQ</sequence>
<dbReference type="Proteomes" id="UP000038045">
    <property type="component" value="Unplaced"/>
</dbReference>
<dbReference type="AlphaFoldDB" id="A0A0N4Z2D8"/>
<evidence type="ECO:0000256" key="1">
    <source>
        <dbReference type="SAM" id="Coils"/>
    </source>
</evidence>
<keyword evidence="1" id="KW-0175">Coiled coil</keyword>
<proteinExistence type="predicted"/>
<reference evidence="3" key="1">
    <citation type="submission" date="2017-02" db="UniProtKB">
        <authorList>
            <consortium name="WormBaseParasite"/>
        </authorList>
    </citation>
    <scope>IDENTIFICATION</scope>
</reference>
<dbReference type="WBParaSite" id="PTRK_0000103300.1">
    <property type="protein sequence ID" value="PTRK_0000103300.1"/>
    <property type="gene ID" value="PTRK_0000103300"/>
</dbReference>
<dbReference type="STRING" id="131310.A0A0N4Z2D8"/>
<name>A0A0N4Z2D8_PARTI</name>
<evidence type="ECO:0000313" key="2">
    <source>
        <dbReference type="Proteomes" id="UP000038045"/>
    </source>
</evidence>
<evidence type="ECO:0000313" key="3">
    <source>
        <dbReference type="WBParaSite" id="PTRK_0000103300.1"/>
    </source>
</evidence>
<feature type="coiled-coil region" evidence="1">
    <location>
        <begin position="270"/>
        <end position="300"/>
    </location>
</feature>
<accession>A0A0N4Z2D8</accession>
<protein>
    <submittedName>
        <fullName evidence="3">ORC_WH_C domain-containing protein</fullName>
    </submittedName>
</protein>